<keyword evidence="2" id="KW-1185">Reference proteome</keyword>
<reference evidence="2" key="1">
    <citation type="submission" date="2016-10" db="EMBL/GenBank/DDBJ databases">
        <authorList>
            <person name="Varghese N."/>
            <person name="Submissions S."/>
        </authorList>
    </citation>
    <scope>NUCLEOTIDE SEQUENCE [LARGE SCALE GENOMIC DNA]</scope>
    <source>
        <strain evidence="2">DSM 45405</strain>
    </source>
</reference>
<dbReference type="STRING" id="370526.SAMN04489835_1213"/>
<dbReference type="Proteomes" id="UP000182915">
    <property type="component" value="Chromosome I"/>
</dbReference>
<dbReference type="AlphaFoldDB" id="A0A1H6J601"/>
<protein>
    <submittedName>
        <fullName evidence="1">Uncharacterized protein</fullName>
    </submittedName>
</protein>
<gene>
    <name evidence="1" type="ORF">SAMN04489835_1213</name>
</gene>
<sequence>MSHRWWSCSPARREGHWTDVYDHRIPARLEDFLEVPALPDLLLDILASGGVLPRLAEQGYLPAAGSGGGA</sequence>
<name>A0A1H6J601_MYCRU</name>
<organism evidence="1 2">
    <name type="scientific">Mycolicibacterium rutilum</name>
    <name type="common">Mycobacterium rutilum</name>
    <dbReference type="NCBI Taxonomy" id="370526"/>
    <lineage>
        <taxon>Bacteria</taxon>
        <taxon>Bacillati</taxon>
        <taxon>Actinomycetota</taxon>
        <taxon>Actinomycetes</taxon>
        <taxon>Mycobacteriales</taxon>
        <taxon>Mycobacteriaceae</taxon>
        <taxon>Mycolicibacterium</taxon>
    </lineage>
</organism>
<proteinExistence type="predicted"/>
<evidence type="ECO:0000313" key="2">
    <source>
        <dbReference type="Proteomes" id="UP000182915"/>
    </source>
</evidence>
<accession>A0A1H6J601</accession>
<evidence type="ECO:0000313" key="1">
    <source>
        <dbReference type="EMBL" id="SEH54251.1"/>
    </source>
</evidence>
<dbReference type="EMBL" id="LT629971">
    <property type="protein sequence ID" value="SEH54251.1"/>
    <property type="molecule type" value="Genomic_DNA"/>
</dbReference>